<dbReference type="Gene3D" id="3.90.1480.10">
    <property type="entry name" value="Alpha-2,3-sialyltransferase"/>
    <property type="match status" value="1"/>
</dbReference>
<organism evidence="1 2">
    <name type="scientific">Aeromonas veronii</name>
    <dbReference type="NCBI Taxonomy" id="654"/>
    <lineage>
        <taxon>Bacteria</taxon>
        <taxon>Pseudomonadati</taxon>
        <taxon>Pseudomonadota</taxon>
        <taxon>Gammaproteobacteria</taxon>
        <taxon>Aeromonadales</taxon>
        <taxon>Aeromonadaceae</taxon>
        <taxon>Aeromonas</taxon>
    </lineage>
</organism>
<sequence length="334" mass="39108">MFKLHFKTLAYKFYAPLLFKAMKLYGRIMFSLPKEDQMEIASTLWDRFLAKKFLSEHWQVNGTAAYQLPWEKKSEKIYILGCGSSINNITNDEWDLISKHDSIGVNYFYFHDFKPTAHFVELGKSQAAFNCIHELLLCNKERSEPVFMQIRHLIYNETRLKSNKERVHLYSPTTMQSKNTHILKKYLKLFYFPPSKNKPLIHHCSTLDCVINFAVRQGYKKICLVGVDLNNNQYFWDAFPNNIHYNKAIDAVNEDYAAVNWSRDEDTCHATVNTVLTDKYNCLDLVTYLKLLNDTIFSTNGIDLVVSNKTSLLASYFSYQSISDFSNYKSEHYE</sequence>
<dbReference type="EMBL" id="PZKL01000043">
    <property type="protein sequence ID" value="PTH79269.1"/>
    <property type="molecule type" value="Genomic_DNA"/>
</dbReference>
<accession>A0A2T4MXE6</accession>
<name>A0A2T4MXE6_AERVE</name>
<gene>
    <name evidence="1" type="ORF">DAA48_20435</name>
</gene>
<comment type="caution">
    <text evidence="1">The sequence shown here is derived from an EMBL/GenBank/DDBJ whole genome shotgun (WGS) entry which is preliminary data.</text>
</comment>
<dbReference type="Proteomes" id="UP000241986">
    <property type="component" value="Unassembled WGS sequence"/>
</dbReference>
<evidence type="ECO:0000313" key="2">
    <source>
        <dbReference type="Proteomes" id="UP000241986"/>
    </source>
</evidence>
<evidence type="ECO:0000313" key="1">
    <source>
        <dbReference type="EMBL" id="PTH79269.1"/>
    </source>
</evidence>
<dbReference type="AlphaFoldDB" id="A0A2T4MXE6"/>
<evidence type="ECO:0008006" key="3">
    <source>
        <dbReference type="Google" id="ProtNLM"/>
    </source>
</evidence>
<dbReference type="RefSeq" id="WP_107684461.1">
    <property type="nucleotide sequence ID" value="NZ_JBHFMZ010000031.1"/>
</dbReference>
<protein>
    <recommendedName>
        <fullName evidence="3">DUF115 domain-containing protein</fullName>
    </recommendedName>
</protein>
<proteinExistence type="predicted"/>
<reference evidence="1 2" key="1">
    <citation type="submission" date="2018-03" db="EMBL/GenBank/DDBJ databases">
        <title>Aeromonas veronii whole genome sequencing and analysis.</title>
        <authorList>
            <person name="Xie H."/>
            <person name="Liu T."/>
            <person name="Wang K."/>
        </authorList>
    </citation>
    <scope>NUCLEOTIDE SEQUENCE [LARGE SCALE GENOMIC DNA]</scope>
    <source>
        <strain evidence="1 2">XH.VA.1</strain>
    </source>
</reference>